<evidence type="ECO:0000256" key="1">
    <source>
        <dbReference type="SAM" id="Phobius"/>
    </source>
</evidence>
<dbReference type="EMBL" id="JAUSTN010000001">
    <property type="protein sequence ID" value="MDQ0274192.1"/>
    <property type="molecule type" value="Genomic_DNA"/>
</dbReference>
<evidence type="ECO:0000313" key="3">
    <source>
        <dbReference type="Proteomes" id="UP001236559"/>
    </source>
</evidence>
<feature type="transmembrane region" description="Helical" evidence="1">
    <location>
        <begin position="21"/>
        <end position="42"/>
    </location>
</feature>
<evidence type="ECO:0000313" key="2">
    <source>
        <dbReference type="EMBL" id="MDQ0274192.1"/>
    </source>
</evidence>
<organism evidence="2 3">
    <name type="scientific">Peptoniphilus koenoeneniae</name>
    <dbReference type="NCBI Taxonomy" id="507751"/>
    <lineage>
        <taxon>Bacteria</taxon>
        <taxon>Bacillati</taxon>
        <taxon>Bacillota</taxon>
        <taxon>Tissierellia</taxon>
        <taxon>Tissierellales</taxon>
        <taxon>Peptoniphilaceae</taxon>
        <taxon>Peptoniphilus</taxon>
    </lineage>
</organism>
<feature type="transmembrane region" description="Helical" evidence="1">
    <location>
        <begin position="48"/>
        <end position="65"/>
    </location>
</feature>
<dbReference type="Proteomes" id="UP001236559">
    <property type="component" value="Unassembled WGS sequence"/>
</dbReference>
<feature type="transmembrane region" description="Helical" evidence="1">
    <location>
        <begin position="295"/>
        <end position="313"/>
    </location>
</feature>
<reference evidence="2 3" key="1">
    <citation type="submission" date="2023-07" db="EMBL/GenBank/DDBJ databases">
        <title>Genomic Encyclopedia of Type Strains, Phase IV (KMG-IV): sequencing the most valuable type-strain genomes for metagenomic binning, comparative biology and taxonomic classification.</title>
        <authorList>
            <person name="Goeker M."/>
        </authorList>
    </citation>
    <scope>NUCLEOTIDE SEQUENCE [LARGE SCALE GENOMIC DNA]</scope>
    <source>
        <strain evidence="2 3">DSM 22616</strain>
    </source>
</reference>
<protein>
    <recommendedName>
        <fullName evidence="4">DUF4153 domain-containing protein</fullName>
    </recommendedName>
</protein>
<sequence length="587" mass="68331">MKPMNRLKQILINSKSSFERFPLPIFISILAAIFFICGIYPEKLNEKFIRYGLISIFSVFLYLNIKLFSEGIQYSAKDESDKKKNKLFIISCYIISLPIVYAMSVVINLFKDGFKYDSAHVYFGVLFALFICVFFISKIFYHNDYIAYAVNIYKNIIISFSYSIILFIGLSAIILTINLLLNAKISSKFYFYIFIVIFIPFNFLIFLSQLPKIQNPLNDYKFGSVFEKLIDFIVIPLCSIYAIILYIYFIKIIFTREVPQNIISNLVVWYSLVCVGVLFINKIIETDISKSFKKIMPIIILPLILFMFYSMCIRVSEYGLTPNRYYVIAGGIFSLLSMLYYIFYKDSSNITIPIILVIVILISTIGPQSAYNISLLSQEARLYKILDKNKMLKGEIITPNKNLSEDDKKQILDITNYLNYRYQKSQLKYLGDGTKSFKQIFGFDIGDLNLSSEDEKAVSDMDNAYISATSLSEIDVSNYKTFTEIDTGQDQSENKNDKYTYKFEDNKCKILYKKGKDFYPLLEINLKEIKDKLIVLKEENSNINIDYLTIEGSKDNINYKVIFRDVFFNSMDDLKDFYLHLYLLTSE</sequence>
<feature type="transmembrane region" description="Helical" evidence="1">
    <location>
        <begin position="86"/>
        <end position="107"/>
    </location>
</feature>
<proteinExistence type="predicted"/>
<feature type="transmembrane region" description="Helical" evidence="1">
    <location>
        <begin position="229"/>
        <end position="250"/>
    </location>
</feature>
<name>A0ABU0ATT0_9FIRM</name>
<keyword evidence="1" id="KW-0472">Membrane</keyword>
<keyword evidence="3" id="KW-1185">Reference proteome</keyword>
<feature type="transmembrane region" description="Helical" evidence="1">
    <location>
        <begin position="325"/>
        <end position="343"/>
    </location>
</feature>
<feature type="transmembrane region" description="Helical" evidence="1">
    <location>
        <begin position="350"/>
        <end position="371"/>
    </location>
</feature>
<keyword evidence="1" id="KW-1133">Transmembrane helix</keyword>
<dbReference type="Pfam" id="PF13687">
    <property type="entry name" value="DUF4153"/>
    <property type="match status" value="1"/>
</dbReference>
<feature type="transmembrane region" description="Helical" evidence="1">
    <location>
        <begin position="262"/>
        <end position="283"/>
    </location>
</feature>
<dbReference type="RefSeq" id="WP_023056258.1">
    <property type="nucleotide sequence ID" value="NZ_JAUSTN010000001.1"/>
</dbReference>
<comment type="caution">
    <text evidence="2">The sequence shown here is derived from an EMBL/GenBank/DDBJ whole genome shotgun (WGS) entry which is preliminary data.</text>
</comment>
<feature type="transmembrane region" description="Helical" evidence="1">
    <location>
        <begin position="119"/>
        <end position="141"/>
    </location>
</feature>
<dbReference type="InterPro" id="IPR025291">
    <property type="entry name" value="DUF4153"/>
</dbReference>
<accession>A0ABU0ATT0</accession>
<keyword evidence="1" id="KW-0812">Transmembrane</keyword>
<feature type="transmembrane region" description="Helical" evidence="1">
    <location>
        <begin position="153"/>
        <end position="177"/>
    </location>
</feature>
<gene>
    <name evidence="2" type="ORF">J2S72_000188</name>
</gene>
<feature type="transmembrane region" description="Helical" evidence="1">
    <location>
        <begin position="189"/>
        <end position="208"/>
    </location>
</feature>
<evidence type="ECO:0008006" key="4">
    <source>
        <dbReference type="Google" id="ProtNLM"/>
    </source>
</evidence>